<protein>
    <recommendedName>
        <fullName evidence="4">EcsC family protein</fullName>
    </recommendedName>
</protein>
<evidence type="ECO:0000313" key="2">
    <source>
        <dbReference type="EMBL" id="GGE03699.1"/>
    </source>
</evidence>
<evidence type="ECO:0000256" key="1">
    <source>
        <dbReference type="SAM" id="MobiDB-lite"/>
    </source>
</evidence>
<organism evidence="2 3">
    <name type="scientific">Marinithermofilum abyssi</name>
    <dbReference type="NCBI Taxonomy" id="1571185"/>
    <lineage>
        <taxon>Bacteria</taxon>
        <taxon>Bacillati</taxon>
        <taxon>Bacillota</taxon>
        <taxon>Bacilli</taxon>
        <taxon>Bacillales</taxon>
        <taxon>Thermoactinomycetaceae</taxon>
        <taxon>Marinithermofilum</taxon>
    </lineage>
</organism>
<comment type="caution">
    <text evidence="2">The sequence shown here is derived from an EMBL/GenBank/DDBJ whole genome shotgun (WGS) entry which is preliminary data.</text>
</comment>
<feature type="compositionally biased region" description="Polar residues" evidence="1">
    <location>
        <begin position="277"/>
        <end position="288"/>
    </location>
</feature>
<evidence type="ECO:0000313" key="3">
    <source>
        <dbReference type="Proteomes" id="UP000625210"/>
    </source>
</evidence>
<dbReference type="InterPro" id="IPR024787">
    <property type="entry name" value="EcsC"/>
</dbReference>
<feature type="region of interest" description="Disordered" evidence="1">
    <location>
        <begin position="277"/>
        <end position="312"/>
    </location>
</feature>
<dbReference type="PANTHER" id="PTHR41260">
    <property type="entry name" value="PROTEIN ECSC"/>
    <property type="match status" value="1"/>
</dbReference>
<evidence type="ECO:0008006" key="4">
    <source>
        <dbReference type="Google" id="ProtNLM"/>
    </source>
</evidence>
<proteinExistence type="predicted"/>
<dbReference type="Proteomes" id="UP000625210">
    <property type="component" value="Unassembled WGS sequence"/>
</dbReference>
<dbReference type="EMBL" id="BMHQ01000001">
    <property type="protein sequence ID" value="GGE03699.1"/>
    <property type="molecule type" value="Genomic_DNA"/>
</dbReference>
<reference evidence="2" key="2">
    <citation type="submission" date="2020-09" db="EMBL/GenBank/DDBJ databases">
        <authorList>
            <person name="Sun Q."/>
            <person name="Zhou Y."/>
        </authorList>
    </citation>
    <scope>NUCLEOTIDE SEQUENCE</scope>
    <source>
        <strain evidence="2">CGMCC 1.15179</strain>
    </source>
</reference>
<accession>A0A8J2VC81</accession>
<dbReference type="Pfam" id="PF12787">
    <property type="entry name" value="EcsC"/>
    <property type="match status" value="1"/>
</dbReference>
<sequence>MKINTGEDTRNYLEDELKAVLEWEEDQKDLWFWEKLGRIPFAILDRITPKQVHKVIGKVLDEMGAYIQNGGQYLIRKEPVLNKIAEQLGRPKGSLQLEEVADIPLPVLNTVTESIKTNHVRFATYQGASTGIGGIFTLAADIPLLLGTSLKVIQEMAVAYGYNPLDKKERIFIIQCLQFASSDYVGKRSILKNLSEYHHGVTERETISQIRGWREVFWNYRDNYGWKKLFQIIPIVGILFGAWINKSTIKEVAEAGQMLYRKRRILEKLEKMDATAQEQQTLTISTEPTAELASGDNSTPNNQLEPPATATE</sequence>
<dbReference type="AlphaFoldDB" id="A0A8J2VC81"/>
<dbReference type="PANTHER" id="PTHR41260:SF1">
    <property type="entry name" value="PROTEIN ECSC"/>
    <property type="match status" value="1"/>
</dbReference>
<keyword evidence="3" id="KW-1185">Reference proteome</keyword>
<gene>
    <name evidence="2" type="primary">ydbA</name>
    <name evidence="2" type="ORF">GCM10011571_00720</name>
</gene>
<reference evidence="2" key="1">
    <citation type="journal article" date="2014" name="Int. J. Syst. Evol. Microbiol.">
        <title>Complete genome sequence of Corynebacterium casei LMG S-19264T (=DSM 44701T), isolated from a smear-ripened cheese.</title>
        <authorList>
            <consortium name="US DOE Joint Genome Institute (JGI-PGF)"/>
            <person name="Walter F."/>
            <person name="Albersmeier A."/>
            <person name="Kalinowski J."/>
            <person name="Ruckert C."/>
        </authorList>
    </citation>
    <scope>NUCLEOTIDE SEQUENCE</scope>
    <source>
        <strain evidence="2">CGMCC 1.15179</strain>
    </source>
</reference>
<dbReference type="RefSeq" id="WP_188645956.1">
    <property type="nucleotide sequence ID" value="NZ_BMHQ01000001.1"/>
</dbReference>
<feature type="compositionally biased region" description="Polar residues" evidence="1">
    <location>
        <begin position="295"/>
        <end position="312"/>
    </location>
</feature>
<name>A0A8J2VC81_9BACL</name>